<protein>
    <submittedName>
        <fullName evidence="1">Uncharacterized protein</fullName>
    </submittedName>
</protein>
<dbReference type="AlphaFoldDB" id="A0A0E9TAV2"/>
<accession>A0A0E9TAV2</accession>
<name>A0A0E9TAV2_ANGAN</name>
<proteinExistence type="predicted"/>
<reference evidence="1" key="2">
    <citation type="journal article" date="2015" name="Fish Shellfish Immunol.">
        <title>Early steps in the European eel (Anguilla anguilla)-Vibrio vulnificus interaction in the gills: Role of the RtxA13 toxin.</title>
        <authorList>
            <person name="Callol A."/>
            <person name="Pajuelo D."/>
            <person name="Ebbesson L."/>
            <person name="Teles M."/>
            <person name="MacKenzie S."/>
            <person name="Amaro C."/>
        </authorList>
    </citation>
    <scope>NUCLEOTIDE SEQUENCE</scope>
</reference>
<dbReference type="EMBL" id="GBXM01058744">
    <property type="protein sequence ID" value="JAH49833.1"/>
    <property type="molecule type" value="Transcribed_RNA"/>
</dbReference>
<organism evidence="1">
    <name type="scientific">Anguilla anguilla</name>
    <name type="common">European freshwater eel</name>
    <name type="synonym">Muraena anguilla</name>
    <dbReference type="NCBI Taxonomy" id="7936"/>
    <lineage>
        <taxon>Eukaryota</taxon>
        <taxon>Metazoa</taxon>
        <taxon>Chordata</taxon>
        <taxon>Craniata</taxon>
        <taxon>Vertebrata</taxon>
        <taxon>Euteleostomi</taxon>
        <taxon>Actinopterygii</taxon>
        <taxon>Neopterygii</taxon>
        <taxon>Teleostei</taxon>
        <taxon>Anguilliformes</taxon>
        <taxon>Anguillidae</taxon>
        <taxon>Anguilla</taxon>
    </lineage>
</organism>
<reference evidence="1" key="1">
    <citation type="submission" date="2014-11" db="EMBL/GenBank/DDBJ databases">
        <authorList>
            <person name="Amaro Gonzalez C."/>
        </authorList>
    </citation>
    <scope>NUCLEOTIDE SEQUENCE</scope>
</reference>
<evidence type="ECO:0000313" key="1">
    <source>
        <dbReference type="EMBL" id="JAH49833.1"/>
    </source>
</evidence>
<sequence length="40" mass="4952">MSKYWIFCTPMQKVLWRTLLKTEKYNNGFLRIFVKCYSDV</sequence>